<gene>
    <name evidence="1" type="ORF">SPTER_37220</name>
</gene>
<reference evidence="1 2" key="1">
    <citation type="submission" date="2019-02" db="EMBL/GenBank/DDBJ databases">
        <title>Closed genome of Sporomusa termitida DSM 4440.</title>
        <authorList>
            <person name="Poehlein A."/>
            <person name="Daniel R."/>
        </authorList>
    </citation>
    <scope>NUCLEOTIDE SEQUENCE [LARGE SCALE GENOMIC DNA]</scope>
    <source>
        <strain evidence="1 2">DSM 4440</strain>
    </source>
</reference>
<dbReference type="CDD" id="cd09757">
    <property type="entry name" value="Cas8c_I-C"/>
    <property type="match status" value="1"/>
</dbReference>
<evidence type="ECO:0000313" key="2">
    <source>
        <dbReference type="Proteomes" id="UP000320776"/>
    </source>
</evidence>
<dbReference type="Pfam" id="PF09709">
    <property type="entry name" value="Cas_Csd1"/>
    <property type="match status" value="1"/>
</dbReference>
<dbReference type="RefSeq" id="WP_144351696.1">
    <property type="nucleotide sequence ID" value="NZ_CP036259.1"/>
</dbReference>
<organism evidence="1 2">
    <name type="scientific">Sporomusa termitida</name>
    <dbReference type="NCBI Taxonomy" id="2377"/>
    <lineage>
        <taxon>Bacteria</taxon>
        <taxon>Bacillati</taxon>
        <taxon>Bacillota</taxon>
        <taxon>Negativicutes</taxon>
        <taxon>Selenomonadales</taxon>
        <taxon>Sporomusaceae</taxon>
        <taxon>Sporomusa</taxon>
    </lineage>
</organism>
<dbReference type="AlphaFoldDB" id="A0A517DY65"/>
<dbReference type="KEGG" id="sted:SPTER_37220"/>
<sequence length="578" mass="65650">MILQALKEYYDRKAADPESDIAPEGFEKKELQFLIVIDAKGNFLNIEDTRERIGKRLVGKSFLLPRSVGRSGNKSYETTFLLWDHIGYLLGQPIGDPKSSKQHQTWLAALSRLDSGLLTDVGVNAIIEFYNNNELERAIASPQLKECLKAPQCNMSFRLISDMCPVPCRSKVQEFVRNNTTRIIDKEVSEEKEQTGICLITGEFGVIARTHSRTPINKDTKCLVGFQKNSGYDSYGKEQGYNAPISKSTEFTYVTGLNTLLKSSSQRLLIGDASTIFWSEKPSSFESDFSFFFKEPEKDNPDIGTEKIKALFESVNSGAYRDDDSTSRFYILGLSPNAARISVRFWHVGTIAEFAGRIRQHFEDFAIIKLSREPEYYSLWRTLVNIAVQDESENIPPNLAGDFMRAILNGTPYPATSLQAVIRRIGSDTENRVKPVRAALIKAYLNRYHRFYPNKNHKEVTMELDVSQPSIGYQLGRLFATLEKIQEEANPGINATIRERFYGAACATPVTVFANLLRLKNHHLAKLENRGRVVNFERMLGDIVSKITDFPAHLDLHEQGRFAIGYYHQRQAFFIKKE</sequence>
<evidence type="ECO:0000313" key="1">
    <source>
        <dbReference type="EMBL" id="QDR82297.1"/>
    </source>
</evidence>
<dbReference type="InterPro" id="IPR010144">
    <property type="entry name" value="CRISPR-assoc_prot_Csd1-typ"/>
</dbReference>
<proteinExistence type="predicted"/>
<name>A0A517DY65_9FIRM</name>
<keyword evidence="2" id="KW-1185">Reference proteome</keyword>
<dbReference type="NCBIfam" id="TIGR01863">
    <property type="entry name" value="cas_Csd1"/>
    <property type="match status" value="1"/>
</dbReference>
<dbReference type="Proteomes" id="UP000320776">
    <property type="component" value="Chromosome"/>
</dbReference>
<dbReference type="OrthoDB" id="9778918at2"/>
<accession>A0A517DY65</accession>
<protein>
    <submittedName>
        <fullName evidence="1">CRISPR-associated protein Cas8c/Csd1, subtype I-C/DVULG</fullName>
    </submittedName>
</protein>
<dbReference type="EMBL" id="CP036259">
    <property type="protein sequence ID" value="QDR82297.1"/>
    <property type="molecule type" value="Genomic_DNA"/>
</dbReference>